<feature type="compositionally biased region" description="Basic residues" evidence="1">
    <location>
        <begin position="525"/>
        <end position="537"/>
    </location>
</feature>
<organism evidence="3 4">
    <name type="scientific">Aulographum hederae CBS 113979</name>
    <dbReference type="NCBI Taxonomy" id="1176131"/>
    <lineage>
        <taxon>Eukaryota</taxon>
        <taxon>Fungi</taxon>
        <taxon>Dikarya</taxon>
        <taxon>Ascomycota</taxon>
        <taxon>Pezizomycotina</taxon>
        <taxon>Dothideomycetes</taxon>
        <taxon>Pleosporomycetidae</taxon>
        <taxon>Aulographales</taxon>
        <taxon>Aulographaceae</taxon>
    </lineage>
</organism>
<dbReference type="EMBL" id="ML977161">
    <property type="protein sequence ID" value="KAF1985572.1"/>
    <property type="molecule type" value="Genomic_DNA"/>
</dbReference>
<evidence type="ECO:0000259" key="2">
    <source>
        <dbReference type="Pfam" id="PF24054"/>
    </source>
</evidence>
<name>A0A6G1GXN5_9PEZI</name>
<feature type="compositionally biased region" description="Basic and acidic residues" evidence="1">
    <location>
        <begin position="907"/>
        <end position="916"/>
    </location>
</feature>
<feature type="compositionally biased region" description="Low complexity" evidence="1">
    <location>
        <begin position="309"/>
        <end position="323"/>
    </location>
</feature>
<feature type="compositionally biased region" description="Polar residues" evidence="1">
    <location>
        <begin position="372"/>
        <end position="397"/>
    </location>
</feature>
<evidence type="ECO:0000256" key="1">
    <source>
        <dbReference type="SAM" id="MobiDB-lite"/>
    </source>
</evidence>
<feature type="compositionally biased region" description="Basic and acidic residues" evidence="1">
    <location>
        <begin position="211"/>
        <end position="234"/>
    </location>
</feature>
<reference evidence="3" key="1">
    <citation type="journal article" date="2020" name="Stud. Mycol.">
        <title>101 Dothideomycetes genomes: a test case for predicting lifestyles and emergence of pathogens.</title>
        <authorList>
            <person name="Haridas S."/>
            <person name="Albert R."/>
            <person name="Binder M."/>
            <person name="Bloem J."/>
            <person name="Labutti K."/>
            <person name="Salamov A."/>
            <person name="Andreopoulos B."/>
            <person name="Baker S."/>
            <person name="Barry K."/>
            <person name="Bills G."/>
            <person name="Bluhm B."/>
            <person name="Cannon C."/>
            <person name="Castanera R."/>
            <person name="Culley D."/>
            <person name="Daum C."/>
            <person name="Ezra D."/>
            <person name="Gonzalez J."/>
            <person name="Henrissat B."/>
            <person name="Kuo A."/>
            <person name="Liang C."/>
            <person name="Lipzen A."/>
            <person name="Lutzoni F."/>
            <person name="Magnuson J."/>
            <person name="Mondo S."/>
            <person name="Nolan M."/>
            <person name="Ohm R."/>
            <person name="Pangilinan J."/>
            <person name="Park H.-J."/>
            <person name="Ramirez L."/>
            <person name="Alfaro M."/>
            <person name="Sun H."/>
            <person name="Tritt A."/>
            <person name="Yoshinaga Y."/>
            <person name="Zwiers L.-H."/>
            <person name="Turgeon B."/>
            <person name="Goodwin S."/>
            <person name="Spatafora J."/>
            <person name="Crous P."/>
            <person name="Grigoriev I."/>
        </authorList>
    </citation>
    <scope>NUCLEOTIDE SEQUENCE</scope>
    <source>
        <strain evidence="3">CBS 113979</strain>
    </source>
</reference>
<dbReference type="AlphaFoldDB" id="A0A6G1GXN5"/>
<feature type="region of interest" description="Disordered" evidence="1">
    <location>
        <begin position="192"/>
        <end position="421"/>
    </location>
</feature>
<feature type="compositionally biased region" description="Polar residues" evidence="1">
    <location>
        <begin position="461"/>
        <end position="488"/>
    </location>
</feature>
<feature type="region of interest" description="Disordered" evidence="1">
    <location>
        <begin position="461"/>
        <end position="497"/>
    </location>
</feature>
<feature type="compositionally biased region" description="Basic and acidic residues" evidence="1">
    <location>
        <begin position="852"/>
        <end position="878"/>
    </location>
</feature>
<feature type="domain" description="DUF7357" evidence="2">
    <location>
        <begin position="1"/>
        <end position="131"/>
    </location>
</feature>
<feature type="compositionally biased region" description="Low complexity" evidence="1">
    <location>
        <begin position="263"/>
        <end position="274"/>
    </location>
</feature>
<evidence type="ECO:0000313" key="3">
    <source>
        <dbReference type="EMBL" id="KAF1985572.1"/>
    </source>
</evidence>
<feature type="compositionally biased region" description="Acidic residues" evidence="1">
    <location>
        <begin position="192"/>
        <end position="210"/>
    </location>
</feature>
<dbReference type="OrthoDB" id="5368821at2759"/>
<evidence type="ECO:0000313" key="4">
    <source>
        <dbReference type="Proteomes" id="UP000800041"/>
    </source>
</evidence>
<proteinExistence type="predicted"/>
<dbReference type="InterPro" id="IPR055781">
    <property type="entry name" value="DUF7357"/>
</dbReference>
<accession>A0A6G1GXN5</accession>
<feature type="compositionally biased region" description="Basic and acidic residues" evidence="1">
    <location>
        <begin position="515"/>
        <end position="524"/>
    </location>
</feature>
<protein>
    <recommendedName>
        <fullName evidence="2">DUF7357 domain-containing protein</fullName>
    </recommendedName>
</protein>
<feature type="region of interest" description="Disordered" evidence="1">
    <location>
        <begin position="515"/>
        <end position="537"/>
    </location>
</feature>
<feature type="region of interest" description="Disordered" evidence="1">
    <location>
        <begin position="583"/>
        <end position="642"/>
    </location>
</feature>
<sequence>MRLLLTIKRHALPDLELVWIVSEDPGVKSNLTVARLLEQINPIVPLESDHWGLDHYVVSLGAYECLHFNLVHDLFKDDDCVTIRYLQTKDVRERRLSGREQITHDGRHIMDGVPFGKPLLRQPSRPHVHIPVLKRKRIEYEEDDDATFDQEGQEMDRMFDEQQLRIKNAVEGEFVDADEDEDMDFGPILEYEESDDEEDDEDFQPSEGEEIPEKAKKDAPKRQKSVRFQEDSSDRQLAIDAAKPVSSTSGKEEKSKQQPSGTSSSSDVSSSSSSDDSESDSDSDSGSNSAADLVPPNSGKAKKSKQQPSGTNSSSDISSSSSSDDSESDSDSDTSSGEDSPEEVSSEPQSKKPSLTKSKKLKKPVEDPMSNAAANSEVRLTTTTNITPAPVPQSNGSLPFEGHARTNDRNIRRRERRRLENLRNKGILPIDATRPDMEQYLQGKLEDKRQALLERVQNMDTNAESSTPAQASNKSTAIPASQNASLQEQGEPARKRVHQSYDRAIYSALGVRAPKTEADKERTRAKLTARSERRRKIPQAQAVVPEEEYGADVDPSSDAWKDQIIVSAVECLHKGTTLSAPPYPFAQRWDPQQQKKYRWGSTPGAFGSNKGRNMGTMKRKQDRMREYGRTQKKRHFDYAGEDDSYTHLNYDEEEQDPISERQKTSQDDSAASNQLMNDMEQSLSIPSQIESENTIPDLPVPPKNLDDLPALTMEAATQGAVIVFKQLEVSEETKWEPAFSPLRTAMICSAPQGGALEIQLAVRDRMKKGRQYAFGEKRILQRQGLLDADGEEDEGEEDEGFRDVQYTDLVEAKLLEPGPVDPGMTATSQPSVIEETQLGGAGDGNETLMPEEDVKSSEKEWNGIEDEQAVKSSEKEWNGIEDEQAAKSSDVDVDMGEASAENVTAGSEERATDETI</sequence>
<dbReference type="Proteomes" id="UP000800041">
    <property type="component" value="Unassembled WGS sequence"/>
</dbReference>
<gene>
    <name evidence="3" type="ORF">K402DRAFT_421863</name>
</gene>
<feature type="region of interest" description="Disordered" evidence="1">
    <location>
        <begin position="814"/>
        <end position="916"/>
    </location>
</feature>
<dbReference type="Pfam" id="PF24054">
    <property type="entry name" value="DUF7357"/>
    <property type="match status" value="1"/>
</dbReference>
<keyword evidence="4" id="KW-1185">Reference proteome</keyword>